<dbReference type="InterPro" id="IPR058637">
    <property type="entry name" value="YknX-like_C"/>
</dbReference>
<dbReference type="PANTHER" id="PTHR30469">
    <property type="entry name" value="MULTIDRUG RESISTANCE PROTEIN MDTA"/>
    <property type="match status" value="1"/>
</dbReference>
<organism evidence="4 5">
    <name type="scientific">Ferrimonas pelagia</name>
    <dbReference type="NCBI Taxonomy" id="1177826"/>
    <lineage>
        <taxon>Bacteria</taxon>
        <taxon>Pseudomonadati</taxon>
        <taxon>Pseudomonadota</taxon>
        <taxon>Gammaproteobacteria</taxon>
        <taxon>Alteromonadales</taxon>
        <taxon>Ferrimonadaceae</taxon>
        <taxon>Ferrimonas</taxon>
    </lineage>
</organism>
<evidence type="ECO:0000313" key="5">
    <source>
        <dbReference type="Proteomes" id="UP001499988"/>
    </source>
</evidence>
<dbReference type="PROSITE" id="PS51257">
    <property type="entry name" value="PROKAR_LIPOPROTEIN"/>
    <property type="match status" value="1"/>
</dbReference>
<comment type="similarity">
    <text evidence="1">Belongs to the membrane fusion protein (MFP) (TC 8.A.1) family.</text>
</comment>
<keyword evidence="2" id="KW-0175">Coiled coil</keyword>
<keyword evidence="5" id="KW-1185">Reference proteome</keyword>
<dbReference type="Gene3D" id="2.40.420.20">
    <property type="match status" value="1"/>
</dbReference>
<gene>
    <name evidence="4" type="primary">vmeU</name>
    <name evidence="4" type="ORF">GCM10023333_16120</name>
</gene>
<evidence type="ECO:0000313" key="4">
    <source>
        <dbReference type="EMBL" id="GAA4882667.1"/>
    </source>
</evidence>
<evidence type="ECO:0000256" key="2">
    <source>
        <dbReference type="SAM" id="Coils"/>
    </source>
</evidence>
<proteinExistence type="inferred from homology"/>
<feature type="coiled-coil region" evidence="2">
    <location>
        <begin position="104"/>
        <end position="155"/>
    </location>
</feature>
<dbReference type="NCBIfam" id="TIGR01730">
    <property type="entry name" value="RND_mfp"/>
    <property type="match status" value="1"/>
</dbReference>
<dbReference type="Proteomes" id="UP001499988">
    <property type="component" value="Unassembled WGS sequence"/>
</dbReference>
<protein>
    <submittedName>
        <fullName evidence="4">Multidrug efflux RND transporter periplasmic adaptor subunit VmeU</fullName>
    </submittedName>
</protein>
<accession>A0ABP9EQ77</accession>
<dbReference type="RefSeq" id="WP_345334842.1">
    <property type="nucleotide sequence ID" value="NZ_BAABJZ010000023.1"/>
</dbReference>
<comment type="caution">
    <text evidence="4">The sequence shown here is derived from an EMBL/GenBank/DDBJ whole genome shotgun (WGS) entry which is preliminary data.</text>
</comment>
<dbReference type="SUPFAM" id="SSF111369">
    <property type="entry name" value="HlyD-like secretion proteins"/>
    <property type="match status" value="1"/>
</dbReference>
<dbReference type="Gene3D" id="2.40.50.100">
    <property type="match status" value="1"/>
</dbReference>
<dbReference type="PANTHER" id="PTHR30469:SF20">
    <property type="entry name" value="EFFLUX RND TRANSPORTER PERIPLASMIC ADAPTOR SUBUNIT"/>
    <property type="match status" value="1"/>
</dbReference>
<sequence>MLKVKNSPLKPLALAATIGLTLAGCSSERAEPMPEPMRVATLTVVADVLDNQREFNASVVPADLTRLSFRVDGKISDIAVLSGQSVKRGQLIARLIDSTARDALTDAKAQYALLDRQLRRAQTLAGQDLLSQAELDELAANHRLAKANLKAAELSLRYTELFAPFDGVVSEVNKKDFETVQPGEAVITLYRNDRIDIQVPLPDALLSQVDPGQPDNQGYQPIVRVGDTGRSYPAHYLEHTLELDPSSRTFHMWLTMAPTAEPIRPGQPVTVVVDMKAAELDLPEGFTVPMTALQAGASPDAFYAWRLEDNRATRIDVTVGELTQSGAQILDGVDAGDRLIVTGLSRLRNGMTVQAMPQNPTTQPQDQQ</sequence>
<dbReference type="EMBL" id="BAABJZ010000023">
    <property type="protein sequence ID" value="GAA4882667.1"/>
    <property type="molecule type" value="Genomic_DNA"/>
</dbReference>
<dbReference type="Pfam" id="PF25989">
    <property type="entry name" value="YknX_C"/>
    <property type="match status" value="1"/>
</dbReference>
<dbReference type="Gene3D" id="1.10.287.470">
    <property type="entry name" value="Helix hairpin bin"/>
    <property type="match status" value="1"/>
</dbReference>
<evidence type="ECO:0000256" key="1">
    <source>
        <dbReference type="ARBA" id="ARBA00009477"/>
    </source>
</evidence>
<feature type="domain" description="YknX-like C-terminal permuted SH3-like" evidence="3">
    <location>
        <begin position="287"/>
        <end position="354"/>
    </location>
</feature>
<dbReference type="Gene3D" id="2.40.30.170">
    <property type="match status" value="1"/>
</dbReference>
<dbReference type="InterPro" id="IPR006143">
    <property type="entry name" value="RND_pump_MFP"/>
</dbReference>
<name>A0ABP9EQ77_9GAMM</name>
<reference evidence="5" key="1">
    <citation type="journal article" date="2019" name="Int. J. Syst. Evol. Microbiol.">
        <title>The Global Catalogue of Microorganisms (GCM) 10K type strain sequencing project: providing services to taxonomists for standard genome sequencing and annotation.</title>
        <authorList>
            <consortium name="The Broad Institute Genomics Platform"/>
            <consortium name="The Broad Institute Genome Sequencing Center for Infectious Disease"/>
            <person name="Wu L."/>
            <person name="Ma J."/>
        </authorList>
    </citation>
    <scope>NUCLEOTIDE SEQUENCE [LARGE SCALE GENOMIC DNA]</scope>
    <source>
        <strain evidence="5">JCM 18401</strain>
    </source>
</reference>
<evidence type="ECO:0000259" key="3">
    <source>
        <dbReference type="Pfam" id="PF25989"/>
    </source>
</evidence>